<feature type="transmembrane region" description="Helical" evidence="6">
    <location>
        <begin position="155"/>
        <end position="179"/>
    </location>
</feature>
<organism evidence="7 8">
    <name type="scientific">Metabacillus rhizolycopersici</name>
    <dbReference type="NCBI Taxonomy" id="2875709"/>
    <lineage>
        <taxon>Bacteria</taxon>
        <taxon>Bacillati</taxon>
        <taxon>Bacillota</taxon>
        <taxon>Bacilli</taxon>
        <taxon>Bacillales</taxon>
        <taxon>Bacillaceae</taxon>
        <taxon>Metabacillus</taxon>
    </lineage>
</organism>
<dbReference type="Proteomes" id="UP001165287">
    <property type="component" value="Unassembled WGS sequence"/>
</dbReference>
<protein>
    <submittedName>
        <fullName evidence="7">Cytochrome c oxidase assembly protein</fullName>
    </submittedName>
</protein>
<evidence type="ECO:0000256" key="5">
    <source>
        <dbReference type="ARBA" id="ARBA00023136"/>
    </source>
</evidence>
<dbReference type="EMBL" id="JAIQUM010000100">
    <property type="protein sequence ID" value="MBZ5753307.1"/>
    <property type="molecule type" value="Genomic_DNA"/>
</dbReference>
<feature type="transmembrane region" description="Helical" evidence="6">
    <location>
        <begin position="124"/>
        <end position="143"/>
    </location>
</feature>
<dbReference type="Pfam" id="PF09678">
    <property type="entry name" value="Caa3_CtaG"/>
    <property type="match status" value="1"/>
</dbReference>
<dbReference type="InterPro" id="IPR019108">
    <property type="entry name" value="Caa3_assmbl_CtaG-rel"/>
</dbReference>
<reference evidence="7" key="1">
    <citation type="submission" date="2024-05" db="EMBL/GenBank/DDBJ databases">
        <title>Metabacillus sp. nov., isolated from the rhizosphere soil of tomato plants.</title>
        <authorList>
            <person name="Ma R."/>
        </authorList>
    </citation>
    <scope>NUCLEOTIDE SEQUENCE</scope>
    <source>
        <strain evidence="7">DBTR6</strain>
    </source>
</reference>
<keyword evidence="4 6" id="KW-1133">Transmembrane helix</keyword>
<evidence type="ECO:0000256" key="4">
    <source>
        <dbReference type="ARBA" id="ARBA00022989"/>
    </source>
</evidence>
<feature type="transmembrane region" description="Helical" evidence="6">
    <location>
        <begin position="48"/>
        <end position="67"/>
    </location>
</feature>
<keyword evidence="3 6" id="KW-0812">Transmembrane</keyword>
<evidence type="ECO:0000256" key="1">
    <source>
        <dbReference type="ARBA" id="ARBA00004651"/>
    </source>
</evidence>
<comment type="subcellular location">
    <subcellularLocation>
        <location evidence="1">Cell membrane</location>
        <topology evidence="1">Multi-pass membrane protein</topology>
    </subcellularLocation>
</comment>
<keyword evidence="2" id="KW-1003">Cell membrane</keyword>
<evidence type="ECO:0000313" key="8">
    <source>
        <dbReference type="Proteomes" id="UP001165287"/>
    </source>
</evidence>
<keyword evidence="8" id="KW-1185">Reference proteome</keyword>
<sequence>MNNDHNHHGSGNSFELILVLLFVMTLIIYIFATVLSSRRHKRWPLYRTAFWVFGVLCASSAIVGPLANRAHIDFTAHMLGHLLFGMLAPLLLVLAAPMTLVLRTLNVNSARRLSRILKSWPVRILSNPIMASFLNVGGLWVLYTTDLYGAIQRNIILHVLVHLHVFFAGYLFTVSMIYIDPTPHRTSFVYRAIVLVIALAGHGILSKYIYNHPPSNVPLEQAELGSMLMYYGGDVIDIILIYILCLQWYRANRPRAVVHESTSS</sequence>
<feature type="transmembrane region" description="Helical" evidence="6">
    <location>
        <begin position="16"/>
        <end position="36"/>
    </location>
</feature>
<proteinExistence type="predicted"/>
<comment type="caution">
    <text evidence="7">The sequence shown here is derived from an EMBL/GenBank/DDBJ whole genome shotgun (WGS) entry which is preliminary data.</text>
</comment>
<evidence type="ECO:0000313" key="7">
    <source>
        <dbReference type="EMBL" id="MBZ5753307.1"/>
    </source>
</evidence>
<evidence type="ECO:0000256" key="6">
    <source>
        <dbReference type="SAM" id="Phobius"/>
    </source>
</evidence>
<evidence type="ECO:0000256" key="2">
    <source>
        <dbReference type="ARBA" id="ARBA00022475"/>
    </source>
</evidence>
<dbReference type="RefSeq" id="WP_224141735.1">
    <property type="nucleotide sequence ID" value="NZ_JAIQUM010000100.1"/>
</dbReference>
<feature type="transmembrane region" description="Helical" evidence="6">
    <location>
        <begin position="230"/>
        <end position="249"/>
    </location>
</feature>
<feature type="transmembrane region" description="Helical" evidence="6">
    <location>
        <begin position="79"/>
        <end position="103"/>
    </location>
</feature>
<accession>A0ABS7UYB6</accession>
<gene>
    <name evidence="7" type="ORF">K9V48_24550</name>
</gene>
<keyword evidence="5 6" id="KW-0472">Membrane</keyword>
<evidence type="ECO:0000256" key="3">
    <source>
        <dbReference type="ARBA" id="ARBA00022692"/>
    </source>
</evidence>
<feature type="transmembrane region" description="Helical" evidence="6">
    <location>
        <begin position="188"/>
        <end position="210"/>
    </location>
</feature>
<name>A0ABS7UYB6_9BACI</name>